<sequence length="497" mass="57884">MDIVHEVKKLDMPLVTGKPYATDEVWNCHRSIITRLYRDEKKCLKQVKHIMECDYNLYATERMFKTRIKSWGLDKKLKEAEVLQILQLKRERDAIGKKSKFSIRNQEVNWDRLVHYLNRRPDLRNKLRDCVRKSTDAHLDLICRTPSPAPEVSSLLPGPPDIQLPEEMLQIFRCYVEGAFESVWTRQGEAVYGYGQEPGRDRVDKMHSGIGNAIALLERNKLRDAFRILNRSLDSLERLIKEQDPELFYMLSYRTLQLNSEIAERLIVFIYDMHTTILGLRHPLSLVWSRFRHMSWEVRARVLGMMAINGAQFLGTRLGILNPVVESALHSTTMILRSFGETNGSEFGKVLAMYATAAETYFVEGDYPRSCECLLEMAGVQCRARQYEPARNALTRAYSMVQGSDRGSGSPWLELELRYYEIMSSLFYECDLGRVDEALEYEYKAYKHAEKHFQPGNLRSLRAIRNLIHYCRRAGREEDAEKWCETLLAKTLENEII</sequence>
<comment type="caution">
    <text evidence="2">The sequence shown here is derived from an EMBL/GenBank/DDBJ whole genome shotgun (WGS) entry which is preliminary data.</text>
</comment>
<dbReference type="EMBL" id="LFIW01000169">
    <property type="protein sequence ID" value="KZL87868.1"/>
    <property type="molecule type" value="Genomic_DNA"/>
</dbReference>
<dbReference type="STRING" id="1573173.A0A161WN31"/>
<dbReference type="PANTHER" id="PTHR38788">
    <property type="entry name" value="CLR5 DOMAIN-CONTAINING PROTEIN"/>
    <property type="match status" value="1"/>
</dbReference>
<dbReference type="PANTHER" id="PTHR38788:SF3">
    <property type="entry name" value="CLR5 DOMAIN-CONTAINING PROTEIN"/>
    <property type="match status" value="1"/>
</dbReference>
<dbReference type="Gene3D" id="1.25.40.10">
    <property type="entry name" value="Tetratricopeptide repeat domain"/>
    <property type="match status" value="1"/>
</dbReference>
<keyword evidence="3" id="KW-1185">Reference proteome</keyword>
<reference evidence="2 3" key="1">
    <citation type="submission" date="2015-06" db="EMBL/GenBank/DDBJ databases">
        <title>Survival trade-offs in plant roots during colonization by closely related pathogenic and mutualistic fungi.</title>
        <authorList>
            <person name="Hacquard S."/>
            <person name="Kracher B."/>
            <person name="Hiruma K."/>
            <person name="Weinman A."/>
            <person name="Muench P."/>
            <person name="Garrido Oter R."/>
            <person name="Ver Loren van Themaat E."/>
            <person name="Dallerey J.-F."/>
            <person name="Damm U."/>
            <person name="Henrissat B."/>
            <person name="Lespinet O."/>
            <person name="Thon M."/>
            <person name="Kemen E."/>
            <person name="McHardy A.C."/>
            <person name="Schulze-Lefert P."/>
            <person name="O'Connell R.J."/>
        </authorList>
    </citation>
    <scope>NUCLEOTIDE SEQUENCE [LARGE SCALE GENOMIC DNA]</scope>
    <source>
        <strain evidence="2 3">MAFF 238704</strain>
    </source>
</reference>
<dbReference type="InterPro" id="IPR025676">
    <property type="entry name" value="Clr5_dom"/>
</dbReference>
<gene>
    <name evidence="2" type="ORF">CI238_08731</name>
</gene>
<proteinExistence type="predicted"/>
<protein>
    <recommendedName>
        <fullName evidence="1">Clr5 domain-containing protein</fullName>
    </recommendedName>
</protein>
<feature type="domain" description="Clr5" evidence="1">
    <location>
        <begin position="23"/>
        <end position="75"/>
    </location>
</feature>
<dbReference type="InterPro" id="IPR011990">
    <property type="entry name" value="TPR-like_helical_dom_sf"/>
</dbReference>
<name>A0A161WN31_COLIC</name>
<evidence type="ECO:0000313" key="2">
    <source>
        <dbReference type="EMBL" id="KZL87868.1"/>
    </source>
</evidence>
<organism evidence="2 3">
    <name type="scientific">Colletotrichum incanum</name>
    <name type="common">Soybean anthracnose fungus</name>
    <dbReference type="NCBI Taxonomy" id="1573173"/>
    <lineage>
        <taxon>Eukaryota</taxon>
        <taxon>Fungi</taxon>
        <taxon>Dikarya</taxon>
        <taxon>Ascomycota</taxon>
        <taxon>Pezizomycotina</taxon>
        <taxon>Sordariomycetes</taxon>
        <taxon>Hypocreomycetidae</taxon>
        <taxon>Glomerellales</taxon>
        <taxon>Glomerellaceae</taxon>
        <taxon>Colletotrichum</taxon>
        <taxon>Colletotrichum spaethianum species complex</taxon>
    </lineage>
</organism>
<dbReference type="Proteomes" id="UP000076584">
    <property type="component" value="Unassembled WGS sequence"/>
</dbReference>
<accession>A0A161WN31</accession>
<evidence type="ECO:0000313" key="3">
    <source>
        <dbReference type="Proteomes" id="UP000076584"/>
    </source>
</evidence>
<evidence type="ECO:0000259" key="1">
    <source>
        <dbReference type="Pfam" id="PF14420"/>
    </source>
</evidence>
<dbReference type="Pfam" id="PF14420">
    <property type="entry name" value="Clr5"/>
    <property type="match status" value="1"/>
</dbReference>
<dbReference type="AlphaFoldDB" id="A0A161WN31"/>
<dbReference type="SUPFAM" id="SSF48452">
    <property type="entry name" value="TPR-like"/>
    <property type="match status" value="1"/>
</dbReference>